<dbReference type="PRINTS" id="PR00719">
    <property type="entry name" value="LMWPTPASE"/>
</dbReference>
<dbReference type="InterPro" id="IPR023485">
    <property type="entry name" value="Ptyr_pPase"/>
</dbReference>
<dbReference type="PANTHER" id="PTHR11717:SF7">
    <property type="entry name" value="LOW MOLECULAR WEIGHT PHOSPHOTYROSINE PROTEIN PHOSPHATASE"/>
    <property type="match status" value="1"/>
</dbReference>
<evidence type="ECO:0000259" key="5">
    <source>
        <dbReference type="Pfam" id="PF01451"/>
    </source>
</evidence>
<keyword evidence="4" id="KW-0904">Protein phosphatase</keyword>
<proteinExistence type="inferred from homology"/>
<name>A0A0F9I8S7_9ZZZZ</name>
<accession>A0A0F9I8S7</accession>
<feature type="non-terminal residue" evidence="6">
    <location>
        <position position="63"/>
    </location>
</feature>
<evidence type="ECO:0000256" key="1">
    <source>
        <dbReference type="ARBA" id="ARBA00011063"/>
    </source>
</evidence>
<reference evidence="6" key="1">
    <citation type="journal article" date="2015" name="Nature">
        <title>Complex archaea that bridge the gap between prokaryotes and eukaryotes.</title>
        <authorList>
            <person name="Spang A."/>
            <person name="Saw J.H."/>
            <person name="Jorgensen S.L."/>
            <person name="Zaremba-Niedzwiedzka K."/>
            <person name="Martijn J."/>
            <person name="Lind A.E."/>
            <person name="van Eijk R."/>
            <person name="Schleper C."/>
            <person name="Guy L."/>
            <person name="Ettema T.J."/>
        </authorList>
    </citation>
    <scope>NUCLEOTIDE SEQUENCE</scope>
</reference>
<evidence type="ECO:0000313" key="6">
    <source>
        <dbReference type="EMBL" id="KKL83807.1"/>
    </source>
</evidence>
<dbReference type="AlphaFoldDB" id="A0A0F9I8S7"/>
<dbReference type="InterPro" id="IPR050438">
    <property type="entry name" value="LMW_PTPase"/>
</dbReference>
<dbReference type="PANTHER" id="PTHR11717">
    <property type="entry name" value="LOW MOLECULAR WEIGHT PROTEIN TYROSINE PHOSPHATASE"/>
    <property type="match status" value="1"/>
</dbReference>
<keyword evidence="3" id="KW-0378">Hydrolase</keyword>
<feature type="domain" description="Phosphotyrosine protein phosphatase I" evidence="5">
    <location>
        <begin position="7"/>
        <end position="62"/>
    </location>
</feature>
<evidence type="ECO:0000256" key="3">
    <source>
        <dbReference type="ARBA" id="ARBA00022801"/>
    </source>
</evidence>
<protein>
    <recommendedName>
        <fullName evidence="2">protein-tyrosine-phosphatase</fullName>
        <ecNumber evidence="2">3.1.3.48</ecNumber>
    </recommendedName>
</protein>
<sequence length="63" mass="6729">MSKPANVLFVCLGNICRSPTAEGVFRKLVARAGLQDQIQIDSCGTGNWHIGKGPDSRSQEAAQ</sequence>
<dbReference type="SUPFAM" id="SSF52788">
    <property type="entry name" value="Phosphotyrosine protein phosphatases I"/>
    <property type="match status" value="1"/>
</dbReference>
<comment type="caution">
    <text evidence="6">The sequence shown here is derived from an EMBL/GenBank/DDBJ whole genome shotgun (WGS) entry which is preliminary data.</text>
</comment>
<dbReference type="EC" id="3.1.3.48" evidence="2"/>
<gene>
    <name evidence="6" type="ORF">LCGC14_1971070</name>
</gene>
<dbReference type="EMBL" id="LAZR01021877">
    <property type="protein sequence ID" value="KKL83807.1"/>
    <property type="molecule type" value="Genomic_DNA"/>
</dbReference>
<organism evidence="6">
    <name type="scientific">marine sediment metagenome</name>
    <dbReference type="NCBI Taxonomy" id="412755"/>
    <lineage>
        <taxon>unclassified sequences</taxon>
        <taxon>metagenomes</taxon>
        <taxon>ecological metagenomes</taxon>
    </lineage>
</organism>
<dbReference type="GO" id="GO:0004725">
    <property type="term" value="F:protein tyrosine phosphatase activity"/>
    <property type="evidence" value="ECO:0007669"/>
    <property type="project" value="UniProtKB-EC"/>
</dbReference>
<dbReference type="InterPro" id="IPR036196">
    <property type="entry name" value="Ptyr_pPase_sf"/>
</dbReference>
<dbReference type="InterPro" id="IPR017867">
    <property type="entry name" value="Tyr_phospatase_low_mol_wt"/>
</dbReference>
<evidence type="ECO:0000256" key="4">
    <source>
        <dbReference type="ARBA" id="ARBA00022912"/>
    </source>
</evidence>
<dbReference type="Gene3D" id="3.40.50.2300">
    <property type="match status" value="1"/>
</dbReference>
<dbReference type="Pfam" id="PF01451">
    <property type="entry name" value="LMWPc"/>
    <property type="match status" value="1"/>
</dbReference>
<comment type="similarity">
    <text evidence="1">Belongs to the low molecular weight phosphotyrosine protein phosphatase family.</text>
</comment>
<evidence type="ECO:0000256" key="2">
    <source>
        <dbReference type="ARBA" id="ARBA00013064"/>
    </source>
</evidence>